<dbReference type="AlphaFoldDB" id="A0A2T5J3W0"/>
<dbReference type="Proteomes" id="UP000244223">
    <property type="component" value="Unassembled WGS sequence"/>
</dbReference>
<protein>
    <submittedName>
        <fullName evidence="1">Uncharacterized protein</fullName>
    </submittedName>
</protein>
<reference evidence="1 2" key="1">
    <citation type="submission" date="2018-04" db="EMBL/GenBank/DDBJ databases">
        <title>Genomic Encyclopedia of Archaeal and Bacterial Type Strains, Phase II (KMG-II): from individual species to whole genera.</title>
        <authorList>
            <person name="Goeker M."/>
        </authorList>
    </citation>
    <scope>NUCLEOTIDE SEQUENCE [LARGE SCALE GENOMIC DNA]</scope>
    <source>
        <strain evidence="1 2">DSM 5822</strain>
    </source>
</reference>
<name>A0A2T5J3W0_9GAMM</name>
<sequence length="751" mass="84162">MIHLLGIRHHGPGSARSVLSALNALQPDLILLEGPLEAEAILPFANHPDMQAPVAVLVYGSVAEENEPRASFFPFAEFSPEWQAIKYGLKQKIPLRFIDLPQAYNLADNWLAPASPTPSEDISPSESDEVRRDIIDPIGLLAQAAGYYDSERFWEHLVEQRPHVGEVFQAIHEAMSAIREQVIDDGSPRQQREACREAYMRQCLRQAEKDGYQQIVVVCGAWHTPALVELKTTKKTDTALLKPLNKIKTQAAWIPWTHSRLLTSSGYGAGIESPAWYQHLWTYYQHDPIDAEKISISWLAKFAQELRAQGLDASSAQLIDAARLIASLAALRGRELPDLDDLNEAIVSILHHGNALPSQLAHKMLVGEVLGSVPDDVPSLPIQQDFLKLCKSLRLKQEADSKALELDLRKDLDLTRSQFLHRLNLLGITWGNYQGGGGRGSFKENWILQWQPELSLKLLETAVWGQSIQEATDNYIQHQLIHEQHIAKVAQLMQSVLLADLAQTMPALIRHIMNLSAQSSDISHLIDALEPLANTWRYSDVRKTDSQAVGDVVESFVTRICIGLLPACNSLNDDAAEQRLTELKTIDRVLQRLEKPSLTQAWHQTVLKLTTMANLHGLIAGWCCRIAQNYELLSAEQAAERFALALSQANNPEQAAHWFAGFLTDQGLSLLHDEALWQLVDSWLVHLSEDHFVQLLPLLRRTIATFSHPERQQIAAKVGGQQQQQQRQQTLNNQRGQLVLPLLAQIFGVRL</sequence>
<organism evidence="1 2">
    <name type="scientific">Agitococcus lubricus</name>
    <dbReference type="NCBI Taxonomy" id="1077255"/>
    <lineage>
        <taxon>Bacteria</taxon>
        <taxon>Pseudomonadati</taxon>
        <taxon>Pseudomonadota</taxon>
        <taxon>Gammaproteobacteria</taxon>
        <taxon>Moraxellales</taxon>
        <taxon>Moraxellaceae</taxon>
        <taxon>Agitococcus</taxon>
    </lineage>
</organism>
<proteinExistence type="predicted"/>
<comment type="caution">
    <text evidence="1">The sequence shown here is derived from an EMBL/GenBank/DDBJ whole genome shotgun (WGS) entry which is preliminary data.</text>
</comment>
<accession>A0A2T5J3W0</accession>
<evidence type="ECO:0000313" key="1">
    <source>
        <dbReference type="EMBL" id="PTQ91294.1"/>
    </source>
</evidence>
<dbReference type="Pfam" id="PF18934">
    <property type="entry name" value="DUF5682"/>
    <property type="match status" value="1"/>
</dbReference>
<dbReference type="OrthoDB" id="9768066at2"/>
<gene>
    <name evidence="1" type="ORF">C8N29_101367</name>
</gene>
<dbReference type="InterPro" id="IPR043737">
    <property type="entry name" value="DUF5682"/>
</dbReference>
<evidence type="ECO:0000313" key="2">
    <source>
        <dbReference type="Proteomes" id="UP000244223"/>
    </source>
</evidence>
<dbReference type="RefSeq" id="WP_107864308.1">
    <property type="nucleotide sequence ID" value="NZ_QAON01000001.1"/>
</dbReference>
<keyword evidence="2" id="KW-1185">Reference proteome</keyword>
<dbReference type="EMBL" id="QAON01000001">
    <property type="protein sequence ID" value="PTQ91294.1"/>
    <property type="molecule type" value="Genomic_DNA"/>
</dbReference>